<keyword evidence="1" id="KW-0472">Membrane</keyword>
<evidence type="ECO:0000313" key="3">
    <source>
        <dbReference type="Proteomes" id="UP000543642"/>
    </source>
</evidence>
<feature type="transmembrane region" description="Helical" evidence="1">
    <location>
        <begin position="120"/>
        <end position="137"/>
    </location>
</feature>
<keyword evidence="3" id="KW-1185">Reference proteome</keyword>
<feature type="transmembrane region" description="Helical" evidence="1">
    <location>
        <begin position="212"/>
        <end position="230"/>
    </location>
</feature>
<evidence type="ECO:0000313" key="2">
    <source>
        <dbReference type="EMBL" id="MBB5264812.1"/>
    </source>
</evidence>
<sequence length="722" mass="80774">MKIHKNKIWESVLMYSGAVLILILVLWNIKDLKIIHVLNDEYGYWASAAFFAGKDWSEVTANSNYYSYGYSLLLSIFMRLFDSPEMMVKGAVVLNGIFLAAAYFLTVYCGKKLFPREKNYWIYIMAFVITSYSNNIVQSQICWPENLLYLLFWVIVALFITLYEKTSAWKIVLLALCNVYMYMVHQRSLAVVAASVIFIIVLAVVKKIQLRHILLFAGIFICLFGVHSVIKQMVISGLFQNSALIAINDYSGQLDKLKDIFTSLDGFARAVAGFFGKVFYVGAATLGVGALGLYQCVKGGIILAGKRKEEQGLTNTIGLFVGLSAIFALGINTIFMVNGTRIDCVIYGRYTDYVIGPVLLMGFLYIFSKRAKIAEMAGGFAGVLICGVIAAVRISFLPGNQFNIITNIGVSLFYRDGQDGVLSTVRLLIFLTVVFVGILFIVWIGQKKVLSLKRWVMAGCLVFWISTILPMFQLLTSTHESLYGVSSLTRVIQNYSDGEVTIDYVTDKNSWDSREIEYIQFLLPDAKIHYESVENLQNKTNGENWIIFNTEDIFSLSENMSIVSQWGNLLLCVSSDSSISERLEQAGCVTESLDGGYNLLNSGRMASQNRDMAREDQWISNGEEGYLIYGPYMTLGAGSYVLEVELSAIPGENSGDEAVNFSVDVSRQGSEIARKDGEIQSGENINIQIPFDLGEKTENMEFRVHISSRNFVEIAELVLRKL</sequence>
<accession>A0A7W8HAH6</accession>
<feature type="transmembrane region" description="Helical" evidence="1">
    <location>
        <begin position="183"/>
        <end position="205"/>
    </location>
</feature>
<feature type="transmembrane region" description="Helical" evidence="1">
    <location>
        <begin position="420"/>
        <end position="443"/>
    </location>
</feature>
<keyword evidence="1" id="KW-1133">Transmembrane helix</keyword>
<feature type="transmembrane region" description="Helical" evidence="1">
    <location>
        <begin position="65"/>
        <end position="81"/>
    </location>
</feature>
<feature type="transmembrane region" description="Helical" evidence="1">
    <location>
        <begin position="317"/>
        <end position="338"/>
    </location>
</feature>
<proteinExistence type="predicted"/>
<reference evidence="2 3" key="1">
    <citation type="submission" date="2020-08" db="EMBL/GenBank/DDBJ databases">
        <title>Genomic Encyclopedia of Type Strains, Phase IV (KMG-IV): sequencing the most valuable type-strain genomes for metagenomic binning, comparative biology and taxonomic classification.</title>
        <authorList>
            <person name="Goeker M."/>
        </authorList>
    </citation>
    <scope>NUCLEOTIDE SEQUENCE [LARGE SCALE GENOMIC DNA]</scope>
    <source>
        <strain evidence="2 3">DSM 106146</strain>
    </source>
</reference>
<dbReference type="Proteomes" id="UP000543642">
    <property type="component" value="Unassembled WGS sequence"/>
</dbReference>
<keyword evidence="1" id="KW-0812">Transmembrane</keyword>
<organism evidence="2 3">
    <name type="scientific">Catenibacillus scindens</name>
    <dbReference type="NCBI Taxonomy" id="673271"/>
    <lineage>
        <taxon>Bacteria</taxon>
        <taxon>Bacillati</taxon>
        <taxon>Bacillota</taxon>
        <taxon>Clostridia</taxon>
        <taxon>Lachnospirales</taxon>
        <taxon>Lachnospiraceae</taxon>
        <taxon>Catenibacillus</taxon>
    </lineage>
</organism>
<comment type="caution">
    <text evidence="2">The sequence shown here is derived from an EMBL/GenBank/DDBJ whole genome shotgun (WGS) entry which is preliminary data.</text>
</comment>
<feature type="transmembrane region" description="Helical" evidence="1">
    <location>
        <begin position="12"/>
        <end position="29"/>
    </location>
</feature>
<feature type="transmembrane region" description="Helical" evidence="1">
    <location>
        <begin position="88"/>
        <end position="108"/>
    </location>
</feature>
<feature type="transmembrane region" description="Helical" evidence="1">
    <location>
        <begin position="379"/>
        <end position="400"/>
    </location>
</feature>
<protein>
    <recommendedName>
        <fullName evidence="4">Glycosyltransferase RgtA/B/C/D-like domain-containing protein</fullName>
    </recommendedName>
</protein>
<dbReference type="RefSeq" id="WP_183773778.1">
    <property type="nucleotide sequence ID" value="NZ_JACHFW010000007.1"/>
</dbReference>
<dbReference type="AlphaFoldDB" id="A0A7W8HAH6"/>
<feature type="transmembrane region" description="Helical" evidence="1">
    <location>
        <begin position="350"/>
        <end position="367"/>
    </location>
</feature>
<evidence type="ECO:0008006" key="4">
    <source>
        <dbReference type="Google" id="ProtNLM"/>
    </source>
</evidence>
<gene>
    <name evidence="2" type="ORF">HNP82_001951</name>
</gene>
<dbReference type="EMBL" id="JACHFW010000007">
    <property type="protein sequence ID" value="MBB5264812.1"/>
    <property type="molecule type" value="Genomic_DNA"/>
</dbReference>
<evidence type="ECO:0000256" key="1">
    <source>
        <dbReference type="SAM" id="Phobius"/>
    </source>
</evidence>
<feature type="transmembrane region" description="Helical" evidence="1">
    <location>
        <begin position="455"/>
        <end position="475"/>
    </location>
</feature>
<name>A0A7W8HAH6_9FIRM</name>
<feature type="transmembrane region" description="Helical" evidence="1">
    <location>
        <begin position="146"/>
        <end position="163"/>
    </location>
</feature>
<feature type="transmembrane region" description="Helical" evidence="1">
    <location>
        <begin position="278"/>
        <end position="297"/>
    </location>
</feature>